<dbReference type="SUPFAM" id="SSF103473">
    <property type="entry name" value="MFS general substrate transporter"/>
    <property type="match status" value="1"/>
</dbReference>
<feature type="transmembrane region" description="Helical" evidence="8">
    <location>
        <begin position="260"/>
        <end position="287"/>
    </location>
</feature>
<evidence type="ECO:0000256" key="2">
    <source>
        <dbReference type="ARBA" id="ARBA00008537"/>
    </source>
</evidence>
<keyword evidence="5 8" id="KW-0812">Transmembrane</keyword>
<dbReference type="InterPro" id="IPR004638">
    <property type="entry name" value="EmrB-like"/>
</dbReference>
<dbReference type="PANTHER" id="PTHR42718:SF9">
    <property type="entry name" value="MAJOR FACILITATOR SUPERFAMILY MULTIDRUG TRANSPORTER MFSC"/>
    <property type="match status" value="1"/>
</dbReference>
<dbReference type="EMBL" id="CP016174">
    <property type="protein sequence ID" value="ANN20147.1"/>
    <property type="molecule type" value="Genomic_DNA"/>
</dbReference>
<evidence type="ECO:0000256" key="4">
    <source>
        <dbReference type="ARBA" id="ARBA00022475"/>
    </source>
</evidence>
<name>A0A193C6N7_AMYOR</name>
<feature type="transmembrane region" description="Helical" evidence="8">
    <location>
        <begin position="359"/>
        <end position="380"/>
    </location>
</feature>
<feature type="transmembrane region" description="Helical" evidence="8">
    <location>
        <begin position="429"/>
        <end position="447"/>
    </location>
</feature>
<feature type="transmembrane region" description="Helical" evidence="8">
    <location>
        <begin position="144"/>
        <end position="163"/>
    </location>
</feature>
<evidence type="ECO:0000256" key="3">
    <source>
        <dbReference type="ARBA" id="ARBA00022448"/>
    </source>
</evidence>
<feature type="domain" description="Major facilitator superfamily (MFS) profile" evidence="9">
    <location>
        <begin position="17"/>
        <end position="452"/>
    </location>
</feature>
<dbReference type="PANTHER" id="PTHR42718">
    <property type="entry name" value="MAJOR FACILITATOR SUPERFAMILY MULTIDRUG TRANSPORTER MFSC"/>
    <property type="match status" value="1"/>
</dbReference>
<comment type="subcellular location">
    <subcellularLocation>
        <location evidence="1">Cell membrane</location>
        <topology evidence="1">Multi-pass membrane protein</topology>
    </subcellularLocation>
</comment>
<reference evidence="10 11" key="1">
    <citation type="journal article" date="2015" name="Genome Announc.">
        <title>Draft Genome Sequence of Norvancomycin-Producing Strain Amycolatopsis orientalis CPCC200066.</title>
        <authorList>
            <person name="Lei X."/>
            <person name="Yuan F."/>
            <person name="Shi Y."/>
            <person name="Li X."/>
            <person name="Wang L."/>
            <person name="Hong B."/>
        </authorList>
    </citation>
    <scope>NUCLEOTIDE SEQUENCE [LARGE SCALE GENOMIC DNA]</scope>
    <source>
        <strain evidence="10 11">B-37</strain>
    </source>
</reference>
<dbReference type="InterPro" id="IPR011701">
    <property type="entry name" value="MFS"/>
</dbReference>
<feature type="transmembrane region" description="Helical" evidence="8">
    <location>
        <begin position="392"/>
        <end position="417"/>
    </location>
</feature>
<evidence type="ECO:0000256" key="8">
    <source>
        <dbReference type="SAM" id="Phobius"/>
    </source>
</evidence>
<keyword evidence="4" id="KW-1003">Cell membrane</keyword>
<dbReference type="AlphaFoldDB" id="A0A193C6N7"/>
<dbReference type="RefSeq" id="WP_044851351.1">
    <property type="nucleotide sequence ID" value="NZ_CP016174.1"/>
</dbReference>
<feature type="transmembrane region" description="Helical" evidence="8">
    <location>
        <begin position="12"/>
        <end position="35"/>
    </location>
</feature>
<sequence>MIGCPGDERITPALWGMAAILTLGGFLSMFTSTVVNVALGTIAAEFHAPLGTAQWIATGYLLALAAMVPVSGWASRRFGATKLWLGCVGLFALFSALCATATSIEALIVFRVLQGAAGGLLVPAGQILFAVAAGPKRLGRMMTVLSIPIYLAPVLGTLSGSLLTEGLGVSALFLVNVPISVLSLLLGRKWLPRESPEAARSLDLRGLLLTVSGLPLLVYGAAELAPVPAIAGAILLAVFAVTAPRSRAPLLDLRLFRDGAFAAAAAVIFCMGIALFGAMIVLPLYYLDVRHESLVATGLLTAPLALGTVVALPLAGRLTDRIGGARVIFAGLIVTIAGTVPLALLTGSDGYGWLSAVQIVRGCGIGLTTTPALAAGLILVARERISHAMPIFAMLQRIGASFGTSILTAVVSARLAAAPGSAEAIADTHWWIVGVTAIVLIPSWILARAESRHRVSKMD</sequence>
<keyword evidence="7 8" id="KW-0472">Membrane</keyword>
<evidence type="ECO:0000256" key="5">
    <source>
        <dbReference type="ARBA" id="ARBA00022692"/>
    </source>
</evidence>
<dbReference type="Gene3D" id="1.20.1720.10">
    <property type="entry name" value="Multidrug resistance protein D"/>
    <property type="match status" value="1"/>
</dbReference>
<accession>A0A193C6N7</accession>
<dbReference type="InterPro" id="IPR036259">
    <property type="entry name" value="MFS_trans_sf"/>
</dbReference>
<keyword evidence="3" id="KW-0813">Transport</keyword>
<dbReference type="Gene3D" id="1.20.1250.20">
    <property type="entry name" value="MFS general substrate transporter like domains"/>
    <property type="match status" value="1"/>
</dbReference>
<gene>
    <name evidence="10" type="ORF">SD37_34135</name>
</gene>
<feature type="transmembrane region" description="Helical" evidence="8">
    <location>
        <begin position="108"/>
        <end position="132"/>
    </location>
</feature>
<dbReference type="eggNOG" id="COG2814">
    <property type="taxonomic scope" value="Bacteria"/>
</dbReference>
<dbReference type="GO" id="GO:0022857">
    <property type="term" value="F:transmembrane transporter activity"/>
    <property type="evidence" value="ECO:0007669"/>
    <property type="project" value="InterPro"/>
</dbReference>
<keyword evidence="11" id="KW-1185">Reference proteome</keyword>
<dbReference type="InterPro" id="IPR020846">
    <property type="entry name" value="MFS_dom"/>
</dbReference>
<dbReference type="GO" id="GO:0005886">
    <property type="term" value="C:plasma membrane"/>
    <property type="evidence" value="ECO:0007669"/>
    <property type="project" value="UniProtKB-SubCell"/>
</dbReference>
<comment type="similarity">
    <text evidence="2">Belongs to the major facilitator superfamily. EmrB family.</text>
</comment>
<dbReference type="KEGG" id="aori:SD37_34135"/>
<dbReference type="STRING" id="31958.SD37_34135"/>
<feature type="transmembrane region" description="Helical" evidence="8">
    <location>
        <begin position="55"/>
        <end position="74"/>
    </location>
</feature>
<dbReference type="Pfam" id="PF07690">
    <property type="entry name" value="MFS_1"/>
    <property type="match status" value="1"/>
</dbReference>
<dbReference type="NCBIfam" id="TIGR00711">
    <property type="entry name" value="efflux_EmrB"/>
    <property type="match status" value="1"/>
</dbReference>
<feature type="transmembrane region" description="Helical" evidence="8">
    <location>
        <begin position="228"/>
        <end position="248"/>
    </location>
</feature>
<dbReference type="Proteomes" id="UP000093695">
    <property type="component" value="Chromosome"/>
</dbReference>
<feature type="transmembrane region" description="Helical" evidence="8">
    <location>
        <begin position="83"/>
        <end position="102"/>
    </location>
</feature>
<evidence type="ECO:0000256" key="6">
    <source>
        <dbReference type="ARBA" id="ARBA00022989"/>
    </source>
</evidence>
<organism evidence="10 11">
    <name type="scientific">Amycolatopsis orientalis</name>
    <name type="common">Nocardia orientalis</name>
    <dbReference type="NCBI Taxonomy" id="31958"/>
    <lineage>
        <taxon>Bacteria</taxon>
        <taxon>Bacillati</taxon>
        <taxon>Actinomycetota</taxon>
        <taxon>Actinomycetes</taxon>
        <taxon>Pseudonocardiales</taxon>
        <taxon>Pseudonocardiaceae</taxon>
        <taxon>Amycolatopsis</taxon>
    </lineage>
</organism>
<evidence type="ECO:0000256" key="7">
    <source>
        <dbReference type="ARBA" id="ARBA00023136"/>
    </source>
</evidence>
<feature type="transmembrane region" description="Helical" evidence="8">
    <location>
        <begin position="327"/>
        <end position="347"/>
    </location>
</feature>
<dbReference type="PROSITE" id="PS50850">
    <property type="entry name" value="MFS"/>
    <property type="match status" value="1"/>
</dbReference>
<keyword evidence="6 8" id="KW-1133">Transmembrane helix</keyword>
<evidence type="ECO:0000313" key="11">
    <source>
        <dbReference type="Proteomes" id="UP000093695"/>
    </source>
</evidence>
<proteinExistence type="inferred from homology"/>
<evidence type="ECO:0000259" key="9">
    <source>
        <dbReference type="PROSITE" id="PS50850"/>
    </source>
</evidence>
<feature type="transmembrane region" description="Helical" evidence="8">
    <location>
        <begin position="293"/>
        <end position="315"/>
    </location>
</feature>
<evidence type="ECO:0000256" key="1">
    <source>
        <dbReference type="ARBA" id="ARBA00004651"/>
    </source>
</evidence>
<protein>
    <submittedName>
        <fullName evidence="10">Drug resistance transporter</fullName>
    </submittedName>
</protein>
<evidence type="ECO:0000313" key="10">
    <source>
        <dbReference type="EMBL" id="ANN20147.1"/>
    </source>
</evidence>